<dbReference type="Gene3D" id="1.20.1250.20">
    <property type="entry name" value="MFS general substrate transporter like domains"/>
    <property type="match status" value="1"/>
</dbReference>
<feature type="transmembrane region" description="Helical" evidence="7">
    <location>
        <begin position="166"/>
        <end position="186"/>
    </location>
</feature>
<feature type="transmembrane region" description="Helical" evidence="7">
    <location>
        <begin position="198"/>
        <end position="222"/>
    </location>
</feature>
<evidence type="ECO:0000313" key="9">
    <source>
        <dbReference type="Proteomes" id="UP001302812"/>
    </source>
</evidence>
<evidence type="ECO:0000256" key="7">
    <source>
        <dbReference type="SAM" id="Phobius"/>
    </source>
</evidence>
<dbReference type="GO" id="GO:0016020">
    <property type="term" value="C:membrane"/>
    <property type="evidence" value="ECO:0007669"/>
    <property type="project" value="UniProtKB-SubCell"/>
</dbReference>
<comment type="similarity">
    <text evidence="2">Belongs to the major facilitator superfamily.</text>
</comment>
<evidence type="ECO:0000256" key="3">
    <source>
        <dbReference type="ARBA" id="ARBA00022692"/>
    </source>
</evidence>
<dbReference type="AlphaFoldDB" id="A0AAN6QKK7"/>
<feature type="transmembrane region" description="Helical" evidence="7">
    <location>
        <begin position="261"/>
        <end position="279"/>
    </location>
</feature>
<keyword evidence="4 7" id="KW-1133">Transmembrane helix</keyword>
<feature type="transmembrane region" description="Helical" evidence="7">
    <location>
        <begin position="231"/>
        <end position="249"/>
    </location>
</feature>
<keyword evidence="3 7" id="KW-0812">Transmembrane</keyword>
<organism evidence="8 9">
    <name type="scientific">Canariomyces notabilis</name>
    <dbReference type="NCBI Taxonomy" id="2074819"/>
    <lineage>
        <taxon>Eukaryota</taxon>
        <taxon>Fungi</taxon>
        <taxon>Dikarya</taxon>
        <taxon>Ascomycota</taxon>
        <taxon>Pezizomycotina</taxon>
        <taxon>Sordariomycetes</taxon>
        <taxon>Sordariomycetidae</taxon>
        <taxon>Sordariales</taxon>
        <taxon>Chaetomiaceae</taxon>
        <taxon>Canariomyces</taxon>
    </lineage>
</organism>
<proteinExistence type="inferred from homology"/>
<reference evidence="8" key="2">
    <citation type="submission" date="2023-05" db="EMBL/GenBank/DDBJ databases">
        <authorList>
            <consortium name="Lawrence Berkeley National Laboratory"/>
            <person name="Steindorff A."/>
            <person name="Hensen N."/>
            <person name="Bonometti L."/>
            <person name="Westerberg I."/>
            <person name="Brannstrom I.O."/>
            <person name="Guillou S."/>
            <person name="Cros-Aarteil S."/>
            <person name="Calhoun S."/>
            <person name="Haridas S."/>
            <person name="Kuo A."/>
            <person name="Mondo S."/>
            <person name="Pangilinan J."/>
            <person name="Riley R."/>
            <person name="Labutti K."/>
            <person name="Andreopoulos B."/>
            <person name="Lipzen A."/>
            <person name="Chen C."/>
            <person name="Yanf M."/>
            <person name="Daum C."/>
            <person name="Ng V."/>
            <person name="Clum A."/>
            <person name="Ohm R."/>
            <person name="Martin F."/>
            <person name="Silar P."/>
            <person name="Natvig D."/>
            <person name="Lalanne C."/>
            <person name="Gautier V."/>
            <person name="Ament-Velasquez S.L."/>
            <person name="Kruys A."/>
            <person name="Hutchinson M.I."/>
            <person name="Powell A.J."/>
            <person name="Barry K."/>
            <person name="Miller A.N."/>
            <person name="Grigoriev I.V."/>
            <person name="Debuchy R."/>
            <person name="Gladieux P."/>
            <person name="Thoren M.H."/>
            <person name="Johannesson H."/>
        </authorList>
    </citation>
    <scope>NUCLEOTIDE SEQUENCE</scope>
    <source>
        <strain evidence="8">CBS 508.74</strain>
    </source>
</reference>
<dbReference type="SUPFAM" id="SSF103473">
    <property type="entry name" value="MFS general substrate transporter"/>
    <property type="match status" value="1"/>
</dbReference>
<feature type="transmembrane region" description="Helical" evidence="7">
    <location>
        <begin position="320"/>
        <end position="341"/>
    </location>
</feature>
<keyword evidence="5 7" id="KW-0472">Membrane</keyword>
<dbReference type="RefSeq" id="XP_064667210.1">
    <property type="nucleotide sequence ID" value="XM_064809276.1"/>
</dbReference>
<feature type="compositionally biased region" description="Basic and acidic residues" evidence="6">
    <location>
        <begin position="56"/>
        <end position="69"/>
    </location>
</feature>
<evidence type="ECO:0000256" key="1">
    <source>
        <dbReference type="ARBA" id="ARBA00004141"/>
    </source>
</evidence>
<feature type="transmembrane region" description="Helical" evidence="7">
    <location>
        <begin position="638"/>
        <end position="663"/>
    </location>
</feature>
<dbReference type="GeneID" id="89933399"/>
<evidence type="ECO:0000256" key="6">
    <source>
        <dbReference type="SAM" id="MobiDB-lite"/>
    </source>
</evidence>
<feature type="transmembrane region" description="Helical" evidence="7">
    <location>
        <begin position="612"/>
        <end position="632"/>
    </location>
</feature>
<dbReference type="PANTHER" id="PTHR23502">
    <property type="entry name" value="MAJOR FACILITATOR SUPERFAMILY"/>
    <property type="match status" value="1"/>
</dbReference>
<feature type="compositionally biased region" description="Low complexity" evidence="6">
    <location>
        <begin position="96"/>
        <end position="108"/>
    </location>
</feature>
<feature type="transmembrane region" description="Helical" evidence="7">
    <location>
        <begin position="291"/>
        <end position="308"/>
    </location>
</feature>
<feature type="transmembrane region" description="Helical" evidence="7">
    <location>
        <begin position="459"/>
        <end position="479"/>
    </location>
</feature>
<dbReference type="PANTHER" id="PTHR23502:SF68">
    <property type="entry name" value="MULTIDRUG TRANSPORTER, PUTATIVE (AFU_ORTHOLOGUE AFUA_3G01120)-RELATED"/>
    <property type="match status" value="1"/>
</dbReference>
<dbReference type="Pfam" id="PF07690">
    <property type="entry name" value="MFS_1"/>
    <property type="match status" value="1"/>
</dbReference>
<dbReference type="GO" id="GO:0022857">
    <property type="term" value="F:transmembrane transporter activity"/>
    <property type="evidence" value="ECO:0007669"/>
    <property type="project" value="InterPro"/>
</dbReference>
<sequence length="700" mass="74480">MEPETDTEKELGSPLAERDGSEGGKRSSSSDQTMTSSPDLPAQEPPKRSLPPRPTSRIEHPSPARRPEALNRPPSIRPPRLRPQAPLAMNPPTRPGTAGTQTSGTAGTIRFPGSTKRLSWTSIASSRARPIKYGQGKYSRVELVPQPSDDPDDPLNWPSWRKELNFASLLLMVAMTGVMKTILITVNAQLAESYGVSYTAVAALTGVPLILSALSGLVCLVISRICGKRPVYLMSLLSVFIGVAWNTNVTSSYAQCMAARVFQGLGWGAFDTLVLGSIQDTYFEHERRLRISIHSVVAVAATWGPPLIGGVTSQHQTGFSLQFTILSAFFMVAVPAIALGAPETVFDRAYTLAQTPATTASSKYKASLPLTPRSFFSVETFYNYIVKLKPYSYSGSCDLATLLQAPRALITPTATLLAMVSILPYSSLWGLAASLSLLFHPLPFNLLPSSIGALMTGPFLLSTTAVAIPALVPMAIRLLRRSQFNPKPNLGAKFSREIHVLIIAAGSLLTFVGLLAFGLHIKAALTPTAEDLLASSPSPPTSDPAAETSVYALDYLGMRVNLAAMSFVLGLVAAGAYALDATVRPAVAASTAFTSSNLGVAMRNTADMSAAVACWRAAFSGAFVMAFPAAVWASFDGLQTVCVALATVQMAVGIVLAAIWWFFGEGLVRRWDGRVMRLVDLEALKGGGDGGVGGSFFDTD</sequence>
<feature type="region of interest" description="Disordered" evidence="6">
    <location>
        <begin position="1"/>
        <end position="113"/>
    </location>
</feature>
<name>A0AAN6QKK7_9PEZI</name>
<evidence type="ECO:0000256" key="2">
    <source>
        <dbReference type="ARBA" id="ARBA00008335"/>
    </source>
</evidence>
<evidence type="ECO:0000256" key="4">
    <source>
        <dbReference type="ARBA" id="ARBA00022989"/>
    </source>
</evidence>
<evidence type="ECO:0000256" key="5">
    <source>
        <dbReference type="ARBA" id="ARBA00023136"/>
    </source>
</evidence>
<reference evidence="8" key="1">
    <citation type="journal article" date="2023" name="Mol. Phylogenet. Evol.">
        <title>Genome-scale phylogeny and comparative genomics of the fungal order Sordariales.</title>
        <authorList>
            <person name="Hensen N."/>
            <person name="Bonometti L."/>
            <person name="Westerberg I."/>
            <person name="Brannstrom I.O."/>
            <person name="Guillou S."/>
            <person name="Cros-Aarteil S."/>
            <person name="Calhoun S."/>
            <person name="Haridas S."/>
            <person name="Kuo A."/>
            <person name="Mondo S."/>
            <person name="Pangilinan J."/>
            <person name="Riley R."/>
            <person name="LaButti K."/>
            <person name="Andreopoulos B."/>
            <person name="Lipzen A."/>
            <person name="Chen C."/>
            <person name="Yan M."/>
            <person name="Daum C."/>
            <person name="Ng V."/>
            <person name="Clum A."/>
            <person name="Steindorff A."/>
            <person name="Ohm R.A."/>
            <person name="Martin F."/>
            <person name="Silar P."/>
            <person name="Natvig D.O."/>
            <person name="Lalanne C."/>
            <person name="Gautier V."/>
            <person name="Ament-Velasquez S.L."/>
            <person name="Kruys A."/>
            <person name="Hutchinson M.I."/>
            <person name="Powell A.J."/>
            <person name="Barry K."/>
            <person name="Miller A.N."/>
            <person name="Grigoriev I.V."/>
            <person name="Debuchy R."/>
            <person name="Gladieux P."/>
            <person name="Hiltunen Thoren M."/>
            <person name="Johannesson H."/>
        </authorList>
    </citation>
    <scope>NUCLEOTIDE SEQUENCE</scope>
    <source>
        <strain evidence="8">CBS 508.74</strain>
    </source>
</reference>
<comment type="subcellular location">
    <subcellularLocation>
        <location evidence="1">Membrane</location>
        <topology evidence="1">Multi-pass membrane protein</topology>
    </subcellularLocation>
</comment>
<feature type="transmembrane region" description="Helical" evidence="7">
    <location>
        <begin position="416"/>
        <end position="439"/>
    </location>
</feature>
<accession>A0AAN6QKK7</accession>
<gene>
    <name evidence="8" type="ORF">N656DRAFT_331961</name>
</gene>
<feature type="transmembrane region" description="Helical" evidence="7">
    <location>
        <begin position="560"/>
        <end position="579"/>
    </location>
</feature>
<evidence type="ECO:0000313" key="8">
    <source>
        <dbReference type="EMBL" id="KAK4109640.1"/>
    </source>
</evidence>
<feature type="compositionally biased region" description="Basic and acidic residues" evidence="6">
    <location>
        <begin position="1"/>
        <end position="25"/>
    </location>
</feature>
<feature type="transmembrane region" description="Helical" evidence="7">
    <location>
        <begin position="500"/>
        <end position="521"/>
    </location>
</feature>
<keyword evidence="9" id="KW-1185">Reference proteome</keyword>
<feature type="compositionally biased region" description="Low complexity" evidence="6">
    <location>
        <begin position="27"/>
        <end position="37"/>
    </location>
</feature>
<protein>
    <submittedName>
        <fullName evidence="8">MFS general substrate transporter</fullName>
    </submittedName>
</protein>
<dbReference type="InterPro" id="IPR036259">
    <property type="entry name" value="MFS_trans_sf"/>
</dbReference>
<dbReference type="EMBL" id="MU853355">
    <property type="protein sequence ID" value="KAK4109640.1"/>
    <property type="molecule type" value="Genomic_DNA"/>
</dbReference>
<dbReference type="InterPro" id="IPR011701">
    <property type="entry name" value="MFS"/>
</dbReference>
<dbReference type="Proteomes" id="UP001302812">
    <property type="component" value="Unassembled WGS sequence"/>
</dbReference>
<comment type="caution">
    <text evidence="8">The sequence shown here is derived from an EMBL/GenBank/DDBJ whole genome shotgun (WGS) entry which is preliminary data.</text>
</comment>